<evidence type="ECO:0000259" key="4">
    <source>
        <dbReference type="Pfam" id="PF02374"/>
    </source>
</evidence>
<sequence>MARLILVTGGGGAGKTVVAAATGLAASRRGVRTGIVSFGLSQSLGRTFGLEEPLFPATRGQPVRINEHLDIQELDVQEELRRGWSHGRGSLAALLGEGLENVSAEEVAITPGLEELVTLLRLSELLREQRYELLIVDCPSTTEALRLVSSASALGWYARRQSSPARKARSGLLTARSCREPGALQEAQDRLAAVDELLRDPAVTTLRLVATAGKVSVQETQRAYTYFSLHGITTDCVFINRLAPGGESTQQPHVEKLQSVFAPLQVVKATLHSSEVVGEVPLEAFMEQLYAGEDPVQPMVSQAPLGFSKEAVDAYRLELKLPFTTKDDIDISRREEELVVRVGAVRRNILLPRMMALLPTVGARMEGDRLIVNFRKERGG</sequence>
<evidence type="ECO:0000259" key="5">
    <source>
        <dbReference type="Pfam" id="PF17886"/>
    </source>
</evidence>
<dbReference type="KEGG" id="cfus:CYFUS_005946"/>
<feature type="domain" description="ArsA/GET3 Anion-transporting ATPase-like" evidence="4">
    <location>
        <begin position="3"/>
        <end position="290"/>
    </location>
</feature>
<dbReference type="PANTHER" id="PTHR10803">
    <property type="entry name" value="ARSENICAL PUMP-DRIVING ATPASE ARSENITE-TRANSLOCATING ATPASE"/>
    <property type="match status" value="1"/>
</dbReference>
<comment type="similarity">
    <text evidence="1">Belongs to the arsA ATPase family.</text>
</comment>
<accession>A0A250JAG8</accession>
<dbReference type="Pfam" id="PF17886">
    <property type="entry name" value="ArsA_HSP20"/>
    <property type="match status" value="1"/>
</dbReference>
<reference evidence="6 7" key="1">
    <citation type="submission" date="2017-06" db="EMBL/GenBank/DDBJ databases">
        <title>Sequencing and comparative analysis of myxobacterial genomes.</title>
        <authorList>
            <person name="Rupp O."/>
            <person name="Goesmann A."/>
            <person name="Sogaard-Andersen L."/>
        </authorList>
    </citation>
    <scope>NUCLEOTIDE SEQUENCE [LARGE SCALE GENOMIC DNA]</scope>
    <source>
        <strain evidence="6 7">DSM 52655</strain>
    </source>
</reference>
<proteinExistence type="inferred from homology"/>
<dbReference type="Pfam" id="PF02374">
    <property type="entry name" value="ArsA_ATPase"/>
    <property type="match status" value="1"/>
</dbReference>
<dbReference type="Gene3D" id="2.60.40.790">
    <property type="match status" value="1"/>
</dbReference>
<dbReference type="CDD" id="cd02035">
    <property type="entry name" value="ArsA"/>
    <property type="match status" value="1"/>
</dbReference>
<evidence type="ECO:0000256" key="2">
    <source>
        <dbReference type="ARBA" id="ARBA00052296"/>
    </source>
</evidence>
<dbReference type="RefSeq" id="WP_095988357.1">
    <property type="nucleotide sequence ID" value="NZ_CP022098.1"/>
</dbReference>
<dbReference type="InterPro" id="IPR027417">
    <property type="entry name" value="P-loop_NTPase"/>
</dbReference>
<dbReference type="InterPro" id="IPR040612">
    <property type="entry name" value="ArsA_HSP20-like"/>
</dbReference>
<evidence type="ECO:0000313" key="7">
    <source>
        <dbReference type="Proteomes" id="UP000217257"/>
    </source>
</evidence>
<evidence type="ECO:0000313" key="6">
    <source>
        <dbReference type="EMBL" id="ATB40497.1"/>
    </source>
</evidence>
<organism evidence="6 7">
    <name type="scientific">Cystobacter fuscus</name>
    <dbReference type="NCBI Taxonomy" id="43"/>
    <lineage>
        <taxon>Bacteria</taxon>
        <taxon>Pseudomonadati</taxon>
        <taxon>Myxococcota</taxon>
        <taxon>Myxococcia</taxon>
        <taxon>Myxococcales</taxon>
        <taxon>Cystobacterineae</taxon>
        <taxon>Archangiaceae</taxon>
        <taxon>Cystobacter</taxon>
    </lineage>
</organism>
<evidence type="ECO:0000256" key="3">
    <source>
        <dbReference type="ARBA" id="ARBA00066752"/>
    </source>
</evidence>
<dbReference type="EMBL" id="CP022098">
    <property type="protein sequence ID" value="ATB40497.1"/>
    <property type="molecule type" value="Genomic_DNA"/>
</dbReference>
<evidence type="ECO:0000256" key="1">
    <source>
        <dbReference type="ARBA" id="ARBA00011040"/>
    </source>
</evidence>
<dbReference type="AlphaFoldDB" id="A0A250JAG8"/>
<protein>
    <recommendedName>
        <fullName evidence="3">arsenite-transporting ATPase</fullName>
        <ecNumber evidence="3">7.3.2.7</ecNumber>
    </recommendedName>
</protein>
<dbReference type="InterPro" id="IPR008978">
    <property type="entry name" value="HSP20-like_chaperone"/>
</dbReference>
<dbReference type="InterPro" id="IPR016300">
    <property type="entry name" value="ATPase_ArsA/GET3"/>
</dbReference>
<dbReference type="Proteomes" id="UP000217257">
    <property type="component" value="Chromosome"/>
</dbReference>
<gene>
    <name evidence="6" type="ORF">CYFUS_005946</name>
</gene>
<dbReference type="GO" id="GO:0005524">
    <property type="term" value="F:ATP binding"/>
    <property type="evidence" value="ECO:0007669"/>
    <property type="project" value="InterPro"/>
</dbReference>
<dbReference type="GO" id="GO:0016887">
    <property type="term" value="F:ATP hydrolysis activity"/>
    <property type="evidence" value="ECO:0007669"/>
    <property type="project" value="InterPro"/>
</dbReference>
<name>A0A250JAG8_9BACT</name>
<dbReference type="Gene3D" id="3.40.50.300">
    <property type="entry name" value="P-loop containing nucleotide triphosphate hydrolases"/>
    <property type="match status" value="1"/>
</dbReference>
<dbReference type="InterPro" id="IPR025723">
    <property type="entry name" value="ArsA/GET3_ATPase-like"/>
</dbReference>
<dbReference type="GO" id="GO:0015446">
    <property type="term" value="F:ATPase-coupled arsenite transmembrane transporter activity"/>
    <property type="evidence" value="ECO:0007669"/>
    <property type="project" value="UniProtKB-EC"/>
</dbReference>
<feature type="domain" description="ArsA HSP20-like" evidence="5">
    <location>
        <begin position="313"/>
        <end position="374"/>
    </location>
</feature>
<dbReference type="SUPFAM" id="SSF52540">
    <property type="entry name" value="P-loop containing nucleoside triphosphate hydrolases"/>
    <property type="match status" value="1"/>
</dbReference>
<dbReference type="EC" id="7.3.2.7" evidence="3"/>
<comment type="catalytic activity">
    <reaction evidence="2">
        <text>arsenite(in) + ATP + H2O = arsenite(out) + ADP + phosphate + H(+)</text>
        <dbReference type="Rhea" id="RHEA:11348"/>
        <dbReference type="ChEBI" id="CHEBI:15377"/>
        <dbReference type="ChEBI" id="CHEBI:15378"/>
        <dbReference type="ChEBI" id="CHEBI:29242"/>
        <dbReference type="ChEBI" id="CHEBI:30616"/>
        <dbReference type="ChEBI" id="CHEBI:43474"/>
        <dbReference type="ChEBI" id="CHEBI:456216"/>
        <dbReference type="EC" id="7.3.2.7"/>
    </reaction>
</comment>
<dbReference type="PANTHER" id="PTHR10803:SF3">
    <property type="entry name" value="ATPASE GET3"/>
    <property type="match status" value="1"/>
</dbReference>